<evidence type="ECO:0000313" key="1">
    <source>
        <dbReference type="EMBL" id="KRZ73035.1"/>
    </source>
</evidence>
<keyword evidence="2" id="KW-1185">Reference proteome</keyword>
<accession>A0A0V1MMI1</accession>
<evidence type="ECO:0000313" key="2">
    <source>
        <dbReference type="Proteomes" id="UP000054843"/>
    </source>
</evidence>
<dbReference type="Proteomes" id="UP000054843">
    <property type="component" value="Unassembled WGS sequence"/>
</dbReference>
<proteinExistence type="predicted"/>
<sequence length="87" mass="9285">MSSVISSPNAAEGKYTFLLPAVRPGVDAMIVLTAQVRCREGSARLQRVPFRHTRSEASLTNSSSLPVLDDAVVKLSQDIISLSLSGN</sequence>
<reference evidence="1 2" key="1">
    <citation type="submission" date="2015-01" db="EMBL/GenBank/DDBJ databases">
        <title>Evolution of Trichinella species and genotypes.</title>
        <authorList>
            <person name="Korhonen P.K."/>
            <person name="Edoardo P."/>
            <person name="Giuseppe L.R."/>
            <person name="Gasser R.B."/>
        </authorList>
    </citation>
    <scope>NUCLEOTIDE SEQUENCE [LARGE SCALE GENOMIC DNA]</scope>
    <source>
        <strain evidence="1">ISS1980</strain>
    </source>
</reference>
<comment type="caution">
    <text evidence="1">The sequence shown here is derived from an EMBL/GenBank/DDBJ whole genome shotgun (WGS) entry which is preliminary data.</text>
</comment>
<name>A0A0V1MMI1_9BILA</name>
<dbReference type="AlphaFoldDB" id="A0A0V1MMI1"/>
<protein>
    <submittedName>
        <fullName evidence="1">Uncharacterized protein</fullName>
    </submittedName>
</protein>
<organism evidence="1 2">
    <name type="scientific">Trichinella papuae</name>
    <dbReference type="NCBI Taxonomy" id="268474"/>
    <lineage>
        <taxon>Eukaryota</taxon>
        <taxon>Metazoa</taxon>
        <taxon>Ecdysozoa</taxon>
        <taxon>Nematoda</taxon>
        <taxon>Enoplea</taxon>
        <taxon>Dorylaimia</taxon>
        <taxon>Trichinellida</taxon>
        <taxon>Trichinellidae</taxon>
        <taxon>Trichinella</taxon>
    </lineage>
</organism>
<dbReference type="EMBL" id="JYDO01000069">
    <property type="protein sequence ID" value="KRZ73035.1"/>
    <property type="molecule type" value="Genomic_DNA"/>
</dbReference>
<gene>
    <name evidence="1" type="ORF">T10_1535</name>
</gene>